<keyword evidence="2" id="KW-1185">Reference proteome</keyword>
<evidence type="ECO:0000313" key="1">
    <source>
        <dbReference type="EMBL" id="SHK04690.1"/>
    </source>
</evidence>
<gene>
    <name evidence="1" type="ORF">SAMN02745138_01047</name>
</gene>
<dbReference type="EMBL" id="FRAH01000013">
    <property type="protein sequence ID" value="SHK04690.1"/>
    <property type="molecule type" value="Genomic_DNA"/>
</dbReference>
<reference evidence="1 2" key="1">
    <citation type="submission" date="2016-11" db="EMBL/GenBank/DDBJ databases">
        <authorList>
            <person name="Jaros S."/>
            <person name="Januszkiewicz K."/>
            <person name="Wedrychowicz H."/>
        </authorList>
    </citation>
    <scope>NUCLEOTIDE SEQUENCE [LARGE SCALE GENOMIC DNA]</scope>
    <source>
        <strain evidence="1 2">DSM 14214</strain>
    </source>
</reference>
<dbReference type="OrthoDB" id="1824612at2"/>
<evidence type="ECO:0000313" key="2">
    <source>
        <dbReference type="Proteomes" id="UP000183975"/>
    </source>
</evidence>
<dbReference type="AlphaFoldDB" id="A0A1M6P9Y4"/>
<dbReference type="Proteomes" id="UP000183975">
    <property type="component" value="Unassembled WGS sequence"/>
</dbReference>
<organism evidence="1 2">
    <name type="scientific">Anaerotignum lactatifermentans DSM 14214</name>
    <dbReference type="NCBI Taxonomy" id="1121323"/>
    <lineage>
        <taxon>Bacteria</taxon>
        <taxon>Bacillati</taxon>
        <taxon>Bacillota</taxon>
        <taxon>Clostridia</taxon>
        <taxon>Lachnospirales</taxon>
        <taxon>Anaerotignaceae</taxon>
        <taxon>Anaerotignum</taxon>
    </lineage>
</organism>
<protein>
    <submittedName>
        <fullName evidence="1">Uncharacterized protein</fullName>
    </submittedName>
</protein>
<proteinExistence type="predicted"/>
<sequence length="126" mass="13516">MKPEILHNDHMMFLDRALETQRTALLTAMADAVSECRTAADQAAELTETGEIGLLRLVEILCAAKVQRGQAGGAVLEGTEVQILADVVAQLYACLTECRFVGPLGLAAYAELSSMAASLMLGEWFD</sequence>
<accession>A0A1M6P9Y4</accession>
<name>A0A1M6P9Y4_9FIRM</name>
<dbReference type="RefSeq" id="WP_054334883.1">
    <property type="nucleotide sequence ID" value="NZ_FRAH01000013.1"/>
</dbReference>
<dbReference type="InterPro" id="IPR024216">
    <property type="entry name" value="DUF3851"/>
</dbReference>
<dbReference type="Pfam" id="PF12962">
    <property type="entry name" value="DUF3851"/>
    <property type="match status" value="1"/>
</dbReference>